<proteinExistence type="predicted"/>
<sequence>MESISIPLEELLSLILVGIITLHGVYVLILPLSSLDMLSALTLSLNSFSVYSTNWFLLPYSLTLFDLSLGVVSGPDLS</sequence>
<dbReference type="EMBL" id="JAYMYQ010000010">
    <property type="protein sequence ID" value="KAK7306918.1"/>
    <property type="molecule type" value="Genomic_DNA"/>
</dbReference>
<keyword evidence="1" id="KW-0472">Membrane</keyword>
<evidence type="ECO:0000313" key="3">
    <source>
        <dbReference type="Proteomes" id="UP001367508"/>
    </source>
</evidence>
<dbReference type="Proteomes" id="UP001367508">
    <property type="component" value="Unassembled WGS sequence"/>
</dbReference>
<keyword evidence="1" id="KW-0812">Transmembrane</keyword>
<keyword evidence="1" id="KW-1133">Transmembrane helix</keyword>
<reference evidence="2 3" key="1">
    <citation type="submission" date="2024-01" db="EMBL/GenBank/DDBJ databases">
        <title>The genomes of 5 underutilized Papilionoideae crops provide insights into root nodulation and disease resistanc.</title>
        <authorList>
            <person name="Jiang F."/>
        </authorList>
    </citation>
    <scope>NUCLEOTIDE SEQUENCE [LARGE SCALE GENOMIC DNA]</scope>
    <source>
        <strain evidence="2">LVBAO_FW01</strain>
        <tissue evidence="2">Leaves</tissue>
    </source>
</reference>
<gene>
    <name evidence="2" type="ORF">VNO77_39547</name>
</gene>
<evidence type="ECO:0000256" key="1">
    <source>
        <dbReference type="SAM" id="Phobius"/>
    </source>
</evidence>
<protein>
    <submittedName>
        <fullName evidence="2">Uncharacterized protein</fullName>
    </submittedName>
</protein>
<keyword evidence="3" id="KW-1185">Reference proteome</keyword>
<feature type="transmembrane region" description="Helical" evidence="1">
    <location>
        <begin position="53"/>
        <end position="72"/>
    </location>
</feature>
<dbReference type="AlphaFoldDB" id="A0AAN9PRF8"/>
<organism evidence="2 3">
    <name type="scientific">Canavalia gladiata</name>
    <name type="common">Sword bean</name>
    <name type="synonym">Dolichos gladiatus</name>
    <dbReference type="NCBI Taxonomy" id="3824"/>
    <lineage>
        <taxon>Eukaryota</taxon>
        <taxon>Viridiplantae</taxon>
        <taxon>Streptophyta</taxon>
        <taxon>Embryophyta</taxon>
        <taxon>Tracheophyta</taxon>
        <taxon>Spermatophyta</taxon>
        <taxon>Magnoliopsida</taxon>
        <taxon>eudicotyledons</taxon>
        <taxon>Gunneridae</taxon>
        <taxon>Pentapetalae</taxon>
        <taxon>rosids</taxon>
        <taxon>fabids</taxon>
        <taxon>Fabales</taxon>
        <taxon>Fabaceae</taxon>
        <taxon>Papilionoideae</taxon>
        <taxon>50 kb inversion clade</taxon>
        <taxon>NPAAA clade</taxon>
        <taxon>indigoferoid/millettioid clade</taxon>
        <taxon>Phaseoleae</taxon>
        <taxon>Canavalia</taxon>
    </lineage>
</organism>
<comment type="caution">
    <text evidence="2">The sequence shown here is derived from an EMBL/GenBank/DDBJ whole genome shotgun (WGS) entry which is preliminary data.</text>
</comment>
<name>A0AAN9PRF8_CANGL</name>
<evidence type="ECO:0000313" key="2">
    <source>
        <dbReference type="EMBL" id="KAK7306918.1"/>
    </source>
</evidence>
<accession>A0AAN9PRF8</accession>
<feature type="transmembrane region" description="Helical" evidence="1">
    <location>
        <begin position="12"/>
        <end position="33"/>
    </location>
</feature>